<dbReference type="AlphaFoldDB" id="A0A372JLY0"/>
<keyword evidence="2" id="KW-1185">Reference proteome</keyword>
<protein>
    <submittedName>
        <fullName evidence="1">Uncharacterized protein</fullName>
    </submittedName>
</protein>
<comment type="caution">
    <text evidence="1">The sequence shown here is derived from an EMBL/GenBank/DDBJ whole genome shotgun (WGS) entry which is preliminary data.</text>
</comment>
<name>A0A372JLY0_9ACTN</name>
<sequence length="125" mass="13931">MREHSEAAPWFAGRWSPGLEQVLLAGPGVVLAERHRGQQSAVLEAIPWSGICMDVPRRRLDWWSLECAIEVEAVNARWPGWTLTDHGDRFEDVTPLAGPELLIDAGTQTDAAHRVHAALLSHPRR</sequence>
<dbReference type="OrthoDB" id="2528990at2"/>
<dbReference type="EMBL" id="QURH01000255">
    <property type="protein sequence ID" value="RFU40844.1"/>
    <property type="molecule type" value="Genomic_DNA"/>
</dbReference>
<evidence type="ECO:0000313" key="1">
    <source>
        <dbReference type="EMBL" id="RFU40844.1"/>
    </source>
</evidence>
<evidence type="ECO:0000313" key="2">
    <source>
        <dbReference type="Proteomes" id="UP000261811"/>
    </source>
</evidence>
<proteinExistence type="predicted"/>
<gene>
    <name evidence="1" type="ORF">DZF91_15035</name>
</gene>
<dbReference type="RefSeq" id="WP_117358094.1">
    <property type="nucleotide sequence ID" value="NZ_QURH01000255.1"/>
</dbReference>
<reference evidence="1 2" key="1">
    <citation type="submission" date="2018-08" db="EMBL/GenBank/DDBJ databases">
        <title>Actinomadura jelena sp. nov., a novel Actinomycete isolated from soil in Chad.</title>
        <authorList>
            <person name="Shi L."/>
        </authorList>
    </citation>
    <scope>NUCLEOTIDE SEQUENCE [LARGE SCALE GENOMIC DNA]</scope>
    <source>
        <strain evidence="1 2">NEAU-G17</strain>
    </source>
</reference>
<accession>A0A372JLY0</accession>
<organism evidence="1 2">
    <name type="scientific">Actinomadura logoneensis</name>
    <dbReference type="NCBI Taxonomy" id="2293572"/>
    <lineage>
        <taxon>Bacteria</taxon>
        <taxon>Bacillati</taxon>
        <taxon>Actinomycetota</taxon>
        <taxon>Actinomycetes</taxon>
        <taxon>Streptosporangiales</taxon>
        <taxon>Thermomonosporaceae</taxon>
        <taxon>Actinomadura</taxon>
    </lineage>
</organism>
<dbReference type="Proteomes" id="UP000261811">
    <property type="component" value="Unassembled WGS sequence"/>
</dbReference>